<keyword evidence="5" id="KW-0347">Helicase</keyword>
<reference evidence="5 6" key="1">
    <citation type="submission" date="2024-06" db="EMBL/GenBank/DDBJ databases">
        <title>Brevundimonas sp. C11.</title>
        <authorList>
            <person name="Maltman C."/>
        </authorList>
    </citation>
    <scope>NUCLEOTIDE SEQUENCE [LARGE SCALE GENOMIC DNA]</scope>
    <source>
        <strain evidence="5 6">C11</strain>
    </source>
</reference>
<keyword evidence="5" id="KW-0378">Hydrolase</keyword>
<dbReference type="SMART" id="SM00487">
    <property type="entry name" value="DEXDc"/>
    <property type="match status" value="1"/>
</dbReference>
<evidence type="ECO:0000313" key="5">
    <source>
        <dbReference type="EMBL" id="MEQ7155433.1"/>
    </source>
</evidence>
<dbReference type="SMART" id="SM00490">
    <property type="entry name" value="HELICc"/>
    <property type="match status" value="1"/>
</dbReference>
<dbReference type="SUPFAM" id="SSF52540">
    <property type="entry name" value="P-loop containing nucleoside triphosphate hydrolases"/>
    <property type="match status" value="1"/>
</dbReference>
<gene>
    <name evidence="5" type="ORF">ABN401_09435</name>
</gene>
<dbReference type="PROSITE" id="PS51194">
    <property type="entry name" value="HELICASE_CTER"/>
    <property type="match status" value="1"/>
</dbReference>
<feature type="domain" description="Helicase C-terminal" evidence="4">
    <location>
        <begin position="257"/>
        <end position="409"/>
    </location>
</feature>
<dbReference type="Proteomes" id="UP001445732">
    <property type="component" value="Unassembled WGS sequence"/>
</dbReference>
<evidence type="ECO:0000313" key="6">
    <source>
        <dbReference type="Proteomes" id="UP001445732"/>
    </source>
</evidence>
<dbReference type="Gene3D" id="3.40.50.300">
    <property type="entry name" value="P-loop containing nucleotide triphosphate hydrolases"/>
    <property type="match status" value="2"/>
</dbReference>
<keyword evidence="6" id="KW-1185">Reference proteome</keyword>
<dbReference type="PANTHER" id="PTHR47962">
    <property type="entry name" value="ATP-DEPENDENT HELICASE LHR-RELATED-RELATED"/>
    <property type="match status" value="1"/>
</dbReference>
<dbReference type="Pfam" id="PF00271">
    <property type="entry name" value="Helicase_C"/>
    <property type="match status" value="1"/>
</dbReference>
<dbReference type="InterPro" id="IPR011545">
    <property type="entry name" value="DEAD/DEAH_box_helicase_dom"/>
</dbReference>
<name>A0ABV1NP65_9CAUL</name>
<dbReference type="InterPro" id="IPR001650">
    <property type="entry name" value="Helicase_C-like"/>
</dbReference>
<keyword evidence="2" id="KW-0067">ATP-binding</keyword>
<dbReference type="InterPro" id="IPR052511">
    <property type="entry name" value="ATP-dep_Helicase"/>
</dbReference>
<dbReference type="PROSITE" id="PS51192">
    <property type="entry name" value="HELICASE_ATP_BIND_1"/>
    <property type="match status" value="1"/>
</dbReference>
<organism evidence="5 6">
    <name type="scientific">Brevundimonas aurifodinae</name>
    <dbReference type="NCBI Taxonomy" id="1508312"/>
    <lineage>
        <taxon>Bacteria</taxon>
        <taxon>Pseudomonadati</taxon>
        <taxon>Pseudomonadota</taxon>
        <taxon>Alphaproteobacteria</taxon>
        <taxon>Caulobacterales</taxon>
        <taxon>Caulobacteraceae</taxon>
        <taxon>Brevundimonas</taxon>
    </lineage>
</organism>
<dbReference type="InterPro" id="IPR027417">
    <property type="entry name" value="P-loop_NTPase"/>
</dbReference>
<dbReference type="Pfam" id="PF00270">
    <property type="entry name" value="DEAD"/>
    <property type="match status" value="1"/>
</dbReference>
<evidence type="ECO:0000259" key="4">
    <source>
        <dbReference type="PROSITE" id="PS51194"/>
    </source>
</evidence>
<dbReference type="GO" id="GO:0004386">
    <property type="term" value="F:helicase activity"/>
    <property type="evidence" value="ECO:0007669"/>
    <property type="project" value="UniProtKB-KW"/>
</dbReference>
<evidence type="ECO:0000256" key="1">
    <source>
        <dbReference type="ARBA" id="ARBA00022741"/>
    </source>
</evidence>
<accession>A0ABV1NP65</accession>
<sequence length="745" mass="81083">MTETSFDRLHPEVRRWIRDEGWSELRPVQDLAIRTILGSDRDVVIAAATAAGKTEAAFLPLLTQAAGREERGVSILYVAPLKALINDQHRRLDLLCERMEVGLVRWHGDAPQGPKQRVLKAPRGVVMITPESIEALLLRRSTDAHRLLGSLDAIVVDELHAFLQGPRGLHLFSLLRRLELMSARRPRRIGLSATLGDMGVAAAWLNAQAPTSVEIIQPEGAAPELRLQVRGYLEPAESGPSGDDLEVDGGDEALDRIADHAFSVLRGDNALFFGGSRRNVEALSDRLLRRSEQAGVPNEFFPHHGSLSKELREELETRLKVGTLPTTAIATTTLELGIDLGSVKSVAQLGAPRSLASLRQRLGRSGRRKDTPAILRIYTRERHLGRVSDPIDRLRPQVVRAVAAVRLLLGRFVETPGEDPAIVTVAIHQILSIITEQGGARADALYKTICGAGPLAALTPGDFVELLKWISGPEVGLIEQAPDGTLMLAAVGEELTAARDFYAVFETDQEWRLIHGTRALGSIPISNVLAVGSLLAFAGRRWRVTDVDDRAKVLTVAPHPAGRLPKFDRQSVEPIDDRLAAEIRSVYLDDDLPAFLDETAVQLLKEGRAVFRALDLAENSLVASGTDTHILTWRGTAMNDVLAVCLAAAGLDCEAHDLGVTVSGTTPLEVAGFVKKMPGALTAADLSEFVANLQKAKYDRFSSPSLLRRMWARRHEGAVSHLSSLTVSVSPQASLIERKVHSDEG</sequence>
<evidence type="ECO:0000259" key="3">
    <source>
        <dbReference type="PROSITE" id="PS51192"/>
    </source>
</evidence>
<proteinExistence type="predicted"/>
<comment type="caution">
    <text evidence="5">The sequence shown here is derived from an EMBL/GenBank/DDBJ whole genome shotgun (WGS) entry which is preliminary data.</text>
</comment>
<dbReference type="InterPro" id="IPR014001">
    <property type="entry name" value="Helicase_ATP-bd"/>
</dbReference>
<protein>
    <submittedName>
        <fullName evidence="5">DEAD/DEAH box helicase</fullName>
    </submittedName>
</protein>
<dbReference type="PANTHER" id="PTHR47962:SF5">
    <property type="entry name" value="ATP-DEPENDENT HELICASE LHR-RELATED"/>
    <property type="match status" value="1"/>
</dbReference>
<dbReference type="RefSeq" id="WP_349684583.1">
    <property type="nucleotide sequence ID" value="NZ_JBEGDD010000006.1"/>
</dbReference>
<feature type="domain" description="Helicase ATP-binding" evidence="3">
    <location>
        <begin position="34"/>
        <end position="213"/>
    </location>
</feature>
<keyword evidence="1" id="KW-0547">Nucleotide-binding</keyword>
<evidence type="ECO:0000256" key="2">
    <source>
        <dbReference type="ARBA" id="ARBA00022840"/>
    </source>
</evidence>
<dbReference type="EMBL" id="JBEGDD010000006">
    <property type="protein sequence ID" value="MEQ7155433.1"/>
    <property type="molecule type" value="Genomic_DNA"/>
</dbReference>